<dbReference type="SMART" id="SM00345">
    <property type="entry name" value="HTH_GNTR"/>
    <property type="match status" value="1"/>
</dbReference>
<dbReference type="Pfam" id="PF00392">
    <property type="entry name" value="GntR"/>
    <property type="match status" value="1"/>
</dbReference>
<dbReference type="InterPro" id="IPR036388">
    <property type="entry name" value="WH-like_DNA-bd_sf"/>
</dbReference>
<evidence type="ECO:0000256" key="3">
    <source>
        <dbReference type="ARBA" id="ARBA00023163"/>
    </source>
</evidence>
<evidence type="ECO:0000256" key="1">
    <source>
        <dbReference type="ARBA" id="ARBA00023015"/>
    </source>
</evidence>
<dbReference type="Gene3D" id="1.20.120.530">
    <property type="entry name" value="GntR ligand-binding domain-like"/>
    <property type="match status" value="1"/>
</dbReference>
<evidence type="ECO:0000259" key="4">
    <source>
        <dbReference type="PROSITE" id="PS50949"/>
    </source>
</evidence>
<dbReference type="CDD" id="cd07377">
    <property type="entry name" value="WHTH_GntR"/>
    <property type="match status" value="1"/>
</dbReference>
<dbReference type="PRINTS" id="PR00035">
    <property type="entry name" value="HTHGNTR"/>
</dbReference>
<evidence type="ECO:0000313" key="6">
    <source>
        <dbReference type="Proteomes" id="UP000278222"/>
    </source>
</evidence>
<name>A0A3N1L1U0_9PROT</name>
<keyword evidence="6" id="KW-1185">Reference proteome</keyword>
<dbReference type="Proteomes" id="UP000278222">
    <property type="component" value="Unassembled WGS sequence"/>
</dbReference>
<evidence type="ECO:0000256" key="2">
    <source>
        <dbReference type="ARBA" id="ARBA00023125"/>
    </source>
</evidence>
<dbReference type="Pfam" id="PF07729">
    <property type="entry name" value="FCD"/>
    <property type="match status" value="1"/>
</dbReference>
<organism evidence="5 6">
    <name type="scientific">Stella humosa</name>
    <dbReference type="NCBI Taxonomy" id="94"/>
    <lineage>
        <taxon>Bacteria</taxon>
        <taxon>Pseudomonadati</taxon>
        <taxon>Pseudomonadota</taxon>
        <taxon>Alphaproteobacteria</taxon>
        <taxon>Rhodospirillales</taxon>
        <taxon>Stellaceae</taxon>
        <taxon>Stella</taxon>
    </lineage>
</organism>
<protein>
    <submittedName>
        <fullName evidence="5">GntR family transcriptional regulator</fullName>
    </submittedName>
</protein>
<keyword evidence="2" id="KW-0238">DNA-binding</keyword>
<dbReference type="SUPFAM" id="SSF46785">
    <property type="entry name" value="Winged helix' DNA-binding domain"/>
    <property type="match status" value="1"/>
</dbReference>
<dbReference type="GO" id="GO:0003677">
    <property type="term" value="F:DNA binding"/>
    <property type="evidence" value="ECO:0007669"/>
    <property type="project" value="UniProtKB-KW"/>
</dbReference>
<proteinExistence type="predicted"/>
<comment type="caution">
    <text evidence="5">The sequence shown here is derived from an EMBL/GenBank/DDBJ whole genome shotgun (WGS) entry which is preliminary data.</text>
</comment>
<feature type="domain" description="HTH gntR-type" evidence="4">
    <location>
        <begin position="16"/>
        <end position="83"/>
    </location>
</feature>
<dbReference type="InterPro" id="IPR036390">
    <property type="entry name" value="WH_DNA-bd_sf"/>
</dbReference>
<dbReference type="PANTHER" id="PTHR43537:SF24">
    <property type="entry name" value="GLUCONATE OPERON TRANSCRIPTIONAL REPRESSOR"/>
    <property type="match status" value="1"/>
</dbReference>
<evidence type="ECO:0000313" key="5">
    <source>
        <dbReference type="EMBL" id="ROP83485.1"/>
    </source>
</evidence>
<keyword evidence="1" id="KW-0805">Transcription regulation</keyword>
<accession>A0A3N1L1U0</accession>
<reference evidence="5 6" key="1">
    <citation type="submission" date="2018-11" db="EMBL/GenBank/DDBJ databases">
        <title>Genomic Encyclopedia of Type Strains, Phase IV (KMG-IV): sequencing the most valuable type-strain genomes for metagenomic binning, comparative biology and taxonomic classification.</title>
        <authorList>
            <person name="Goeker M."/>
        </authorList>
    </citation>
    <scope>NUCLEOTIDE SEQUENCE [LARGE SCALE GENOMIC DNA]</scope>
    <source>
        <strain evidence="5 6">DSM 5900</strain>
    </source>
</reference>
<dbReference type="RefSeq" id="WP_123693113.1">
    <property type="nucleotide sequence ID" value="NZ_AP019700.1"/>
</dbReference>
<gene>
    <name evidence="5" type="ORF">EDC65_4132</name>
</gene>
<dbReference type="InterPro" id="IPR000524">
    <property type="entry name" value="Tscrpt_reg_HTH_GntR"/>
</dbReference>
<dbReference type="GO" id="GO:0003700">
    <property type="term" value="F:DNA-binding transcription factor activity"/>
    <property type="evidence" value="ECO:0007669"/>
    <property type="project" value="InterPro"/>
</dbReference>
<dbReference type="EMBL" id="RJKX01000016">
    <property type="protein sequence ID" value="ROP83485.1"/>
    <property type="molecule type" value="Genomic_DNA"/>
</dbReference>
<dbReference type="PROSITE" id="PS50949">
    <property type="entry name" value="HTH_GNTR"/>
    <property type="match status" value="1"/>
</dbReference>
<keyword evidence="3" id="KW-0804">Transcription</keyword>
<dbReference type="PANTHER" id="PTHR43537">
    <property type="entry name" value="TRANSCRIPTIONAL REGULATOR, GNTR FAMILY"/>
    <property type="match status" value="1"/>
</dbReference>
<dbReference type="AlphaFoldDB" id="A0A3N1L1U0"/>
<dbReference type="InterPro" id="IPR008920">
    <property type="entry name" value="TF_FadR/GntR_C"/>
</dbReference>
<sequence>MNDLPHGVEAGPILRRALHLDAADRLRRAIVAGRLPAGERLKELELCAEFGISRTPLREALRVLAAEGLVEIVPNRGATVVDLSGAAAQHAFQVIAALEAEAAALAAERATAGERREIGRLTAALDERRRASDLEGYFALNEAIHAAILAAARNPLLVDLHDRMNARLRPARFQANLTPERWAAAVAEHGELSAAILAGDPAAAAAIARRHLDHRTYLVRGRRGVEIGDAAAT</sequence>
<dbReference type="InterPro" id="IPR011711">
    <property type="entry name" value="GntR_C"/>
</dbReference>
<dbReference type="OrthoDB" id="9812290at2"/>
<dbReference type="SUPFAM" id="SSF48008">
    <property type="entry name" value="GntR ligand-binding domain-like"/>
    <property type="match status" value="1"/>
</dbReference>
<dbReference type="Gene3D" id="1.10.10.10">
    <property type="entry name" value="Winged helix-like DNA-binding domain superfamily/Winged helix DNA-binding domain"/>
    <property type="match status" value="1"/>
</dbReference>
<dbReference type="SMART" id="SM00895">
    <property type="entry name" value="FCD"/>
    <property type="match status" value="1"/>
</dbReference>